<dbReference type="InterPro" id="IPR003593">
    <property type="entry name" value="AAA+_ATPase"/>
</dbReference>
<dbReference type="Pfam" id="PF25601">
    <property type="entry name" value="AAA_lid_14"/>
    <property type="match status" value="1"/>
</dbReference>
<organism evidence="7 8">
    <name type="scientific">Pelotomaculum schinkii</name>
    <dbReference type="NCBI Taxonomy" id="78350"/>
    <lineage>
        <taxon>Bacteria</taxon>
        <taxon>Bacillati</taxon>
        <taxon>Bacillota</taxon>
        <taxon>Clostridia</taxon>
        <taxon>Eubacteriales</taxon>
        <taxon>Desulfotomaculaceae</taxon>
        <taxon>Pelotomaculum</taxon>
    </lineage>
</organism>
<evidence type="ECO:0000256" key="5">
    <source>
        <dbReference type="ARBA" id="ARBA00023163"/>
    </source>
</evidence>
<dbReference type="InterPro" id="IPR002197">
    <property type="entry name" value="HTH_Fis"/>
</dbReference>
<dbReference type="PANTHER" id="PTHR32071">
    <property type="entry name" value="TRANSCRIPTIONAL REGULATORY PROTEIN"/>
    <property type="match status" value="1"/>
</dbReference>
<dbReference type="InterPro" id="IPR002078">
    <property type="entry name" value="Sigma_54_int"/>
</dbReference>
<dbReference type="EMBL" id="QFGA01000001">
    <property type="protein sequence ID" value="TEB07278.1"/>
    <property type="molecule type" value="Genomic_DNA"/>
</dbReference>
<dbReference type="SUPFAM" id="SSF46689">
    <property type="entry name" value="Homeodomain-like"/>
    <property type="match status" value="1"/>
</dbReference>
<evidence type="ECO:0000256" key="4">
    <source>
        <dbReference type="ARBA" id="ARBA00023125"/>
    </source>
</evidence>
<dbReference type="GO" id="GO:0005524">
    <property type="term" value="F:ATP binding"/>
    <property type="evidence" value="ECO:0007669"/>
    <property type="project" value="UniProtKB-KW"/>
</dbReference>
<comment type="caution">
    <text evidence="7">The sequence shown here is derived from an EMBL/GenBank/DDBJ whole genome shotgun (WGS) entry which is preliminary data.</text>
</comment>
<feature type="domain" description="Sigma-54 factor interaction" evidence="6">
    <location>
        <begin position="217"/>
        <end position="447"/>
    </location>
</feature>
<keyword evidence="2" id="KW-0067">ATP-binding</keyword>
<dbReference type="GO" id="GO:0006355">
    <property type="term" value="P:regulation of DNA-templated transcription"/>
    <property type="evidence" value="ECO:0007669"/>
    <property type="project" value="InterPro"/>
</dbReference>
<dbReference type="Proteomes" id="UP000298324">
    <property type="component" value="Unassembled WGS sequence"/>
</dbReference>
<dbReference type="InterPro" id="IPR025943">
    <property type="entry name" value="Sigma_54_int_dom_ATP-bd_2"/>
</dbReference>
<evidence type="ECO:0000256" key="3">
    <source>
        <dbReference type="ARBA" id="ARBA00023015"/>
    </source>
</evidence>
<keyword evidence="8" id="KW-1185">Reference proteome</keyword>
<dbReference type="Pfam" id="PF00158">
    <property type="entry name" value="Sigma54_activat"/>
    <property type="match status" value="1"/>
</dbReference>
<name>A0A4Y7RE36_9FIRM</name>
<keyword evidence="1" id="KW-0547">Nucleotide-binding</keyword>
<dbReference type="SUPFAM" id="SSF52540">
    <property type="entry name" value="P-loop containing nucleoside triphosphate hydrolases"/>
    <property type="match status" value="1"/>
</dbReference>
<proteinExistence type="predicted"/>
<reference evidence="7 8" key="1">
    <citation type="journal article" date="2018" name="Environ. Microbiol.">
        <title>Novel energy conservation strategies and behaviour of Pelotomaculum schinkii driving syntrophic propionate catabolism.</title>
        <authorList>
            <person name="Hidalgo-Ahumada C.A.P."/>
            <person name="Nobu M.K."/>
            <person name="Narihiro T."/>
            <person name="Tamaki H."/>
            <person name="Liu W.T."/>
            <person name="Kamagata Y."/>
            <person name="Stams A.J.M."/>
            <person name="Imachi H."/>
            <person name="Sousa D.Z."/>
        </authorList>
    </citation>
    <scope>NUCLEOTIDE SEQUENCE [LARGE SCALE GENOMIC DNA]</scope>
    <source>
        <strain evidence="7 8">HH</strain>
    </source>
</reference>
<dbReference type="GO" id="GO:0043565">
    <property type="term" value="F:sequence-specific DNA binding"/>
    <property type="evidence" value="ECO:0007669"/>
    <property type="project" value="InterPro"/>
</dbReference>
<keyword evidence="3" id="KW-0805">Transcription regulation</keyword>
<sequence>MEKNNMELEQLVSMLPFLARLTGGFASVTDFSGRRICMVDANGQEVGELAGQVCELAREAAQAGRPLAGLSRIVDRAGDWAFPIGNYILTCSNDERVKKEHKLRASLERALPMIARVAGGEAVLFNEKGERLFVYNAEGTERIQYKGKTSQQARQAIEAFEPEVGKSFSISGAMAVRIPITENFGLGFNNEKSTRQQQKLYEEVKRLQQTRFTFDDIIGETEAIVKAKHMAKFVADGFSSILLYGETGTGKEMFAQSIHNASERCCRPFVALNCGALPASLIESNLFGYEEGAFTGAKKGGSTGVFEQANGGTIFLDEISEMEISLQTKLLRVLQEREVVRIGGGKPIKVDVRVIASTNKEINYLISEGKFREDLFYRLNVIQIKVPPLRERVEDIALLASHFVQQYNKTFGKFIEDIAIETMKILQSHHWPGNIRELQNCIEYAMNMVKHEEKILSPKHLPAYLRSGAGGAKESVVVEIQTGGNNLNEALRETERAVIKRTLEVEKYKKVKVAQVLGISTTTLWRKIAEYGLEKEAE</sequence>
<dbReference type="InterPro" id="IPR009057">
    <property type="entry name" value="Homeodomain-like_sf"/>
</dbReference>
<dbReference type="PRINTS" id="PR01590">
    <property type="entry name" value="HTHFIS"/>
</dbReference>
<evidence type="ECO:0000256" key="2">
    <source>
        <dbReference type="ARBA" id="ARBA00022840"/>
    </source>
</evidence>
<evidence type="ECO:0000256" key="1">
    <source>
        <dbReference type="ARBA" id="ARBA00022741"/>
    </source>
</evidence>
<dbReference type="PANTHER" id="PTHR32071:SF57">
    <property type="entry name" value="C4-DICARBOXYLATE TRANSPORT TRANSCRIPTIONAL REGULATORY PROTEIN DCTD"/>
    <property type="match status" value="1"/>
</dbReference>
<accession>A0A4Y7RE36</accession>
<dbReference type="Pfam" id="PF02954">
    <property type="entry name" value="HTH_8"/>
    <property type="match status" value="1"/>
</dbReference>
<evidence type="ECO:0000313" key="7">
    <source>
        <dbReference type="EMBL" id="TEB07278.1"/>
    </source>
</evidence>
<evidence type="ECO:0000259" key="6">
    <source>
        <dbReference type="PROSITE" id="PS50045"/>
    </source>
</evidence>
<dbReference type="CDD" id="cd00009">
    <property type="entry name" value="AAA"/>
    <property type="match status" value="1"/>
</dbReference>
<dbReference type="PROSITE" id="PS00675">
    <property type="entry name" value="SIGMA54_INTERACT_1"/>
    <property type="match status" value="1"/>
</dbReference>
<dbReference type="InterPro" id="IPR058031">
    <property type="entry name" value="AAA_lid_NorR"/>
</dbReference>
<dbReference type="Gene3D" id="3.40.50.300">
    <property type="entry name" value="P-loop containing nucleotide triphosphate hydrolases"/>
    <property type="match status" value="1"/>
</dbReference>
<dbReference type="InterPro" id="IPR027417">
    <property type="entry name" value="P-loop_NTPase"/>
</dbReference>
<evidence type="ECO:0000313" key="8">
    <source>
        <dbReference type="Proteomes" id="UP000298324"/>
    </source>
</evidence>
<dbReference type="Gene3D" id="1.10.8.60">
    <property type="match status" value="1"/>
</dbReference>
<dbReference type="PROSITE" id="PS50045">
    <property type="entry name" value="SIGMA54_INTERACT_4"/>
    <property type="match status" value="1"/>
</dbReference>
<dbReference type="InterPro" id="IPR025662">
    <property type="entry name" value="Sigma_54_int_dom_ATP-bd_1"/>
</dbReference>
<dbReference type="PROSITE" id="PS00688">
    <property type="entry name" value="SIGMA54_INTERACT_3"/>
    <property type="match status" value="1"/>
</dbReference>
<dbReference type="Gene3D" id="1.10.10.60">
    <property type="entry name" value="Homeodomain-like"/>
    <property type="match status" value="1"/>
</dbReference>
<protein>
    <submittedName>
        <fullName evidence="7">Arginine utilization regulatory protein RocR</fullName>
    </submittedName>
</protein>
<keyword evidence="5" id="KW-0804">Transcription</keyword>
<dbReference type="PROSITE" id="PS00676">
    <property type="entry name" value="SIGMA54_INTERACT_2"/>
    <property type="match status" value="1"/>
</dbReference>
<dbReference type="RefSeq" id="WP_190239218.1">
    <property type="nucleotide sequence ID" value="NZ_QFGA01000001.1"/>
</dbReference>
<dbReference type="InterPro" id="IPR025944">
    <property type="entry name" value="Sigma_54_int_dom_CS"/>
</dbReference>
<gene>
    <name evidence="7" type="primary">rocR</name>
    <name evidence="7" type="ORF">Psch_00825</name>
</gene>
<dbReference type="FunFam" id="3.40.50.300:FF:000006">
    <property type="entry name" value="DNA-binding transcriptional regulator NtrC"/>
    <property type="match status" value="1"/>
</dbReference>
<dbReference type="AlphaFoldDB" id="A0A4Y7RE36"/>
<dbReference type="SMART" id="SM00382">
    <property type="entry name" value="AAA"/>
    <property type="match status" value="1"/>
</dbReference>
<keyword evidence="4" id="KW-0238">DNA-binding</keyword>